<dbReference type="Proteomes" id="UP000545606">
    <property type="component" value="Unassembled WGS sequence"/>
</dbReference>
<protein>
    <submittedName>
        <fullName evidence="1">DUF2252 domain-containing protein</fullName>
    </submittedName>
</protein>
<dbReference type="RefSeq" id="WP_181836812.1">
    <property type="nucleotide sequence ID" value="NZ_JACERN010000039.1"/>
</dbReference>
<reference evidence="1 2" key="1">
    <citation type="submission" date="2020-07" db="EMBL/GenBank/DDBJ databases">
        <title>Draft genome sequence of violacein-producing bacteria and related species.</title>
        <authorList>
            <person name="Wilson H.S."/>
            <person name="De Leon M.E."/>
        </authorList>
    </citation>
    <scope>NUCLEOTIDE SEQUENCE [LARGE SCALE GENOMIC DNA]</scope>
    <source>
        <strain evidence="1 2">HSC-21Su07</strain>
    </source>
</reference>
<gene>
    <name evidence="1" type="ORF">H2Z84_15715</name>
</gene>
<accession>A0A838YBA7</accession>
<dbReference type="PANTHER" id="PTHR39441">
    <property type="entry name" value="DUF2252 DOMAIN-CONTAINING PROTEIN"/>
    <property type="match status" value="1"/>
</dbReference>
<evidence type="ECO:0000313" key="2">
    <source>
        <dbReference type="Proteomes" id="UP000545606"/>
    </source>
</evidence>
<dbReference type="EMBL" id="JACERN010000039">
    <property type="protein sequence ID" value="MBA4709829.1"/>
    <property type="molecule type" value="Genomic_DNA"/>
</dbReference>
<keyword evidence="2" id="KW-1185">Reference proteome</keyword>
<dbReference type="AlphaFoldDB" id="A0A838YBA7"/>
<proteinExistence type="predicted"/>
<evidence type="ECO:0000313" key="1">
    <source>
        <dbReference type="EMBL" id="MBA4709829.1"/>
    </source>
</evidence>
<sequence>MPTPAHPQYEIRLAAGKARRERCSRTLQAQCQLSPQRDVVAMLRHTSAGRVSSLIPLRYSRMQASPFAFFRGMAMIQAADLAVTPNSGITLQTCGDAHLMNYGFFASPERQLMFDINDFDETHQAPWEWDIKRLAVSVVLAARNRGFSNSAARQAVCQLVGTYRRRMQEYAQMSQLELWYCKVGFEQLLARASNDTIRQQLLKLADKARGQTQEKLLPKMTVLEDGSLRLRDNPPVIFHMQQQDQVWGNDEHWLGDGTPHDLLQPMLAEYSATLKEDRRTLLSRFRLVDAAFKVVGVGSVGTRCLVMLLQDEYDQPLFLQLKEARSSVLEPYTQQCVHGHQGKRVVFGQRLMQAASDLFLGWTSGPGERHFYVRQLRDMKAAPALESFDSPESLAAFGQACAWALARAHAKSGGRAAEMAGYIGQSDKFDQAIASYAMSYADQVELDFTVFTAALSEQRL</sequence>
<dbReference type="PANTHER" id="PTHR39441:SF1">
    <property type="entry name" value="DUF2252 DOMAIN-CONTAINING PROTEIN"/>
    <property type="match status" value="1"/>
</dbReference>
<organism evidence="1 2">
    <name type="scientific">Aquitalea aquatica</name>
    <dbReference type="NCBI Taxonomy" id="3044273"/>
    <lineage>
        <taxon>Bacteria</taxon>
        <taxon>Pseudomonadati</taxon>
        <taxon>Pseudomonadota</taxon>
        <taxon>Betaproteobacteria</taxon>
        <taxon>Neisseriales</taxon>
        <taxon>Chromobacteriaceae</taxon>
        <taxon>Aquitalea</taxon>
    </lineage>
</organism>
<dbReference type="InterPro" id="IPR018721">
    <property type="entry name" value="DUF2252"/>
</dbReference>
<comment type="caution">
    <text evidence="1">The sequence shown here is derived from an EMBL/GenBank/DDBJ whole genome shotgun (WGS) entry which is preliminary data.</text>
</comment>
<dbReference type="Pfam" id="PF10009">
    <property type="entry name" value="DUF2252"/>
    <property type="match status" value="1"/>
</dbReference>
<name>A0A838YBA7_9NEIS</name>